<feature type="domain" description="DUF3857" evidence="4">
    <location>
        <begin position="101"/>
        <end position="260"/>
    </location>
</feature>
<feature type="transmembrane region" description="Helical" evidence="2">
    <location>
        <begin position="43"/>
        <end position="65"/>
    </location>
</feature>
<evidence type="ECO:0000259" key="3">
    <source>
        <dbReference type="Pfam" id="PF01841"/>
    </source>
</evidence>
<dbReference type="SUPFAM" id="SSF54001">
    <property type="entry name" value="Cysteine proteinases"/>
    <property type="match status" value="1"/>
</dbReference>
<dbReference type="Gene3D" id="3.10.620.30">
    <property type="match status" value="1"/>
</dbReference>
<dbReference type="Proteomes" id="UP000051717">
    <property type="component" value="Unassembled WGS sequence"/>
</dbReference>
<evidence type="ECO:0008006" key="7">
    <source>
        <dbReference type="Google" id="ProtNLM"/>
    </source>
</evidence>
<feature type="domain" description="Transglutaminase-like" evidence="3">
    <location>
        <begin position="315"/>
        <end position="392"/>
    </location>
</feature>
<keyword evidence="2" id="KW-1133">Transmembrane helix</keyword>
<name>A0A0S8GFB6_UNCT6</name>
<comment type="caution">
    <text evidence="5">The sequence shown here is derived from an EMBL/GenBank/DDBJ whole genome shotgun (WGS) entry which is preliminary data.</text>
</comment>
<gene>
    <name evidence="5" type="ORF">AMJ82_01775</name>
</gene>
<dbReference type="AlphaFoldDB" id="A0A0S8GFB6"/>
<dbReference type="Pfam" id="PF01841">
    <property type="entry name" value="Transglut_core"/>
    <property type="match status" value="1"/>
</dbReference>
<accession>A0A0S8GFB6</accession>
<feature type="region of interest" description="Disordered" evidence="1">
    <location>
        <begin position="1"/>
        <end position="32"/>
    </location>
</feature>
<evidence type="ECO:0000256" key="1">
    <source>
        <dbReference type="SAM" id="MobiDB-lite"/>
    </source>
</evidence>
<evidence type="ECO:0000256" key="2">
    <source>
        <dbReference type="SAM" id="Phobius"/>
    </source>
</evidence>
<dbReference type="EMBL" id="LJUI01000007">
    <property type="protein sequence ID" value="KPK71170.1"/>
    <property type="molecule type" value="Genomic_DNA"/>
</dbReference>
<organism evidence="5 6">
    <name type="scientific">candidate division TA06 bacterium SM23_40</name>
    <dbReference type="NCBI Taxonomy" id="1703774"/>
    <lineage>
        <taxon>Bacteria</taxon>
        <taxon>Bacteria division TA06</taxon>
    </lineage>
</organism>
<evidence type="ECO:0000313" key="6">
    <source>
        <dbReference type="Proteomes" id="UP000051717"/>
    </source>
</evidence>
<sequence>MEWRSEGTGGGVSTGRHDAGKTRGVERWRESGGERGMDRVHGVIIALSLLAVLMALAGCGTRGWLPVAEISAMASDSPRYPDAGAVVILDEGKLRVLERGGESRFEHHRIIEVNDARGRGYAEVTIPYGGSSRVTDIRGRSISPDGSISLLDPVDIYDITLFPDYIFFSDARARRFMIPGVEVGSVIEYEYAIERRSPFPFDWWIQGWAPVARSTFQLTVPLGWLYDYRLYNLDISPVREVGEGRNVESFRWEIEQVPAIEPEPLMPPMSEVAAHISFSIADMLGYEITKSWDNLARWVNDLAEDRMGPDAAVEALALDLVADAEEEEERVRLLYEWVRDNIEYVAVEIGIGGVQPHPAPSVLQQRYGDCKDMAVLLIAMLRATGIEGSLVLVRTTDIGRFDETLPSLQFNHAIVLASLPSGEVWLDPTCTACPYGELPYVDLGAGALVVQGERGAVRQIGGAVCRANQTRTELEALLDPSGRLVCEGTVRMSGQPAIEARFDLGRLSPGERYRWLERYLAYRCPGVIVEEAEIGSLESSAEPLTLSFRFSIPSYAQKSEGSVFFLPDVLSQPVVTYPVATEERRYPVRLRYPETLSDRVVLKLPPGFEIETSPEVVTYHEPFGEFTCGVTIRDVEAVFTRRIAFLSERISREDHARLRTWLEEFARANRRIISGRLAYQRRGS</sequence>
<reference evidence="5 6" key="1">
    <citation type="journal article" date="2015" name="Microbiome">
        <title>Genomic resolution of linkages in carbon, nitrogen, and sulfur cycling among widespread estuary sediment bacteria.</title>
        <authorList>
            <person name="Baker B.J."/>
            <person name="Lazar C.S."/>
            <person name="Teske A.P."/>
            <person name="Dick G.J."/>
        </authorList>
    </citation>
    <scope>NUCLEOTIDE SEQUENCE [LARGE SCALE GENOMIC DNA]</scope>
    <source>
        <strain evidence="5">SM23_40</strain>
    </source>
</reference>
<protein>
    <recommendedName>
        <fullName evidence="7">DUF3857 domain-containing protein</fullName>
    </recommendedName>
</protein>
<evidence type="ECO:0000259" key="4">
    <source>
        <dbReference type="Pfam" id="PF12969"/>
    </source>
</evidence>
<dbReference type="PANTHER" id="PTHR33490">
    <property type="entry name" value="BLR5614 PROTEIN-RELATED"/>
    <property type="match status" value="1"/>
</dbReference>
<keyword evidence="2" id="KW-0812">Transmembrane</keyword>
<dbReference type="Pfam" id="PF12969">
    <property type="entry name" value="DUF3857"/>
    <property type="match status" value="1"/>
</dbReference>
<dbReference type="InterPro" id="IPR038765">
    <property type="entry name" value="Papain-like_cys_pep_sf"/>
</dbReference>
<feature type="compositionally biased region" description="Basic and acidic residues" evidence="1">
    <location>
        <begin position="15"/>
        <end position="32"/>
    </location>
</feature>
<dbReference type="Gene3D" id="2.60.120.1130">
    <property type="match status" value="1"/>
</dbReference>
<dbReference type="Gene3D" id="2.60.40.3140">
    <property type="match status" value="1"/>
</dbReference>
<dbReference type="InterPro" id="IPR024618">
    <property type="entry name" value="DUF3857"/>
</dbReference>
<evidence type="ECO:0000313" key="5">
    <source>
        <dbReference type="EMBL" id="KPK71170.1"/>
    </source>
</evidence>
<proteinExistence type="predicted"/>
<keyword evidence="2" id="KW-0472">Membrane</keyword>
<dbReference type="InterPro" id="IPR002931">
    <property type="entry name" value="Transglutaminase-like"/>
</dbReference>